<keyword evidence="2" id="KW-0732">Signal</keyword>
<sequence>MNSFQSFLQLLRHVTLFLALLPTAIRRRPLAAPPISSCSTIVALAFNGETFDIITPLRSSTALFNSLFSDRSSSINKHTFPKSTPPLPVSPVGLPSTCSIPILSITRNGNLLRETTAVGSNSRLISAGTLTPHLKFTTARPLTGKLVLAATSTPDNNPAMSPAEAADGKRVTFAGESTTSIDGSSSETDPLRLFASNRDE</sequence>
<evidence type="ECO:0000256" key="1">
    <source>
        <dbReference type="SAM" id="MobiDB-lite"/>
    </source>
</evidence>
<evidence type="ECO:0000313" key="4">
    <source>
        <dbReference type="Proteomes" id="UP000824890"/>
    </source>
</evidence>
<keyword evidence="4" id="KW-1185">Reference proteome</keyword>
<comment type="caution">
    <text evidence="3">The sequence shown here is derived from an EMBL/GenBank/DDBJ whole genome shotgun (WGS) entry which is preliminary data.</text>
</comment>
<dbReference type="EMBL" id="JAGKQM010000018">
    <property type="protein sequence ID" value="KAH0865286.1"/>
    <property type="molecule type" value="Genomic_DNA"/>
</dbReference>
<feature type="compositionally biased region" description="Polar residues" evidence="1">
    <location>
        <begin position="175"/>
        <end position="188"/>
    </location>
</feature>
<evidence type="ECO:0000313" key="3">
    <source>
        <dbReference type="EMBL" id="KAH0865286.1"/>
    </source>
</evidence>
<proteinExistence type="predicted"/>
<evidence type="ECO:0000256" key="2">
    <source>
        <dbReference type="SAM" id="SignalP"/>
    </source>
</evidence>
<protein>
    <submittedName>
        <fullName evidence="3">Uncharacterized protein</fullName>
    </submittedName>
</protein>
<name>A0ABQ7YDK3_BRANA</name>
<accession>A0ABQ7YDK3</accession>
<feature type="non-terminal residue" evidence="3">
    <location>
        <position position="200"/>
    </location>
</feature>
<reference evidence="3 4" key="1">
    <citation type="submission" date="2021-05" db="EMBL/GenBank/DDBJ databases">
        <title>Genome Assembly of Synthetic Allotetraploid Brassica napus Reveals Homoeologous Exchanges between Subgenomes.</title>
        <authorList>
            <person name="Davis J.T."/>
        </authorList>
    </citation>
    <scope>NUCLEOTIDE SEQUENCE [LARGE SCALE GENOMIC DNA]</scope>
    <source>
        <strain evidence="4">cv. Da-Ae</strain>
        <tissue evidence="3">Seedling</tissue>
    </source>
</reference>
<gene>
    <name evidence="3" type="ORF">HID58_082497</name>
</gene>
<dbReference type="Proteomes" id="UP000824890">
    <property type="component" value="Unassembled WGS sequence"/>
</dbReference>
<organism evidence="3 4">
    <name type="scientific">Brassica napus</name>
    <name type="common">Rape</name>
    <dbReference type="NCBI Taxonomy" id="3708"/>
    <lineage>
        <taxon>Eukaryota</taxon>
        <taxon>Viridiplantae</taxon>
        <taxon>Streptophyta</taxon>
        <taxon>Embryophyta</taxon>
        <taxon>Tracheophyta</taxon>
        <taxon>Spermatophyta</taxon>
        <taxon>Magnoliopsida</taxon>
        <taxon>eudicotyledons</taxon>
        <taxon>Gunneridae</taxon>
        <taxon>Pentapetalae</taxon>
        <taxon>rosids</taxon>
        <taxon>malvids</taxon>
        <taxon>Brassicales</taxon>
        <taxon>Brassicaceae</taxon>
        <taxon>Brassiceae</taxon>
        <taxon>Brassica</taxon>
    </lineage>
</organism>
<feature type="signal peptide" evidence="2">
    <location>
        <begin position="1"/>
        <end position="26"/>
    </location>
</feature>
<feature type="region of interest" description="Disordered" evidence="1">
    <location>
        <begin position="152"/>
        <end position="200"/>
    </location>
</feature>
<feature type="chain" id="PRO_5045756738" evidence="2">
    <location>
        <begin position="27"/>
        <end position="200"/>
    </location>
</feature>